<dbReference type="RefSeq" id="WP_107018058.1">
    <property type="nucleotide sequence ID" value="NZ_KZ679044.1"/>
</dbReference>
<dbReference type="Pfam" id="PF04149">
    <property type="entry name" value="DUF397"/>
    <property type="match status" value="1"/>
</dbReference>
<dbReference type="OrthoDB" id="4288416at2"/>
<proteinExistence type="predicted"/>
<organism evidence="3 4">
    <name type="scientific">Streptomyces dioscori</name>
    <dbReference type="NCBI Taxonomy" id="2109333"/>
    <lineage>
        <taxon>Bacteria</taxon>
        <taxon>Bacillati</taxon>
        <taxon>Actinomycetota</taxon>
        <taxon>Actinomycetes</taxon>
        <taxon>Kitasatosporales</taxon>
        <taxon>Streptomycetaceae</taxon>
        <taxon>Streptomyces</taxon>
        <taxon>Streptomyces aurantiacus group</taxon>
    </lineage>
</organism>
<reference evidence="3 4" key="1">
    <citation type="submission" date="2018-03" db="EMBL/GenBank/DDBJ databases">
        <title>Streptomyces dioscori sp. nov., a novel endophytic actinobacterium isolated from bulbil of Dioscorea bulbifera L.</title>
        <authorList>
            <person name="Zhikuan W."/>
        </authorList>
    </citation>
    <scope>NUCLEOTIDE SEQUENCE [LARGE SCALE GENOMIC DNA]</scope>
    <source>
        <strain evidence="3 4">A217</strain>
    </source>
</reference>
<name>A0A2P8Q5J9_9ACTN</name>
<comment type="caution">
    <text evidence="3">The sequence shown here is derived from an EMBL/GenBank/DDBJ whole genome shotgun (WGS) entry which is preliminary data.</text>
</comment>
<gene>
    <name evidence="3" type="ORF">C6Y14_19790</name>
</gene>
<dbReference type="EMBL" id="PYBJ01000013">
    <property type="protein sequence ID" value="PSM41534.1"/>
    <property type="molecule type" value="Genomic_DNA"/>
</dbReference>
<evidence type="ECO:0000313" key="3">
    <source>
        <dbReference type="EMBL" id="PSM41534.1"/>
    </source>
</evidence>
<dbReference type="InterPro" id="IPR007278">
    <property type="entry name" value="DUF397"/>
</dbReference>
<feature type="compositionally biased region" description="Polar residues" evidence="1">
    <location>
        <begin position="1"/>
        <end position="13"/>
    </location>
</feature>
<keyword evidence="4" id="KW-1185">Reference proteome</keyword>
<evidence type="ECO:0000259" key="2">
    <source>
        <dbReference type="Pfam" id="PF04149"/>
    </source>
</evidence>
<dbReference type="Proteomes" id="UP000240429">
    <property type="component" value="Unassembled WGS sequence"/>
</dbReference>
<protein>
    <submittedName>
        <fullName evidence="3">DUF397 domain-containing protein</fullName>
    </submittedName>
</protein>
<feature type="region of interest" description="Disordered" evidence="1">
    <location>
        <begin position="1"/>
        <end position="23"/>
    </location>
</feature>
<accession>A0A2P8Q5J9</accession>
<evidence type="ECO:0000313" key="4">
    <source>
        <dbReference type="Proteomes" id="UP000240429"/>
    </source>
</evidence>
<sequence>MPALNNWQKSSFSGGPEGNCLEIATTPAGTLRLRESDDPDIILATAPQSLAALLHHARGPAQRNG</sequence>
<feature type="domain" description="DUF397" evidence="2">
    <location>
        <begin position="6"/>
        <end position="58"/>
    </location>
</feature>
<evidence type="ECO:0000256" key="1">
    <source>
        <dbReference type="SAM" id="MobiDB-lite"/>
    </source>
</evidence>
<dbReference type="AlphaFoldDB" id="A0A2P8Q5J9"/>